<feature type="chain" id="PRO_5013356760" evidence="6">
    <location>
        <begin position="16"/>
        <end position="424"/>
    </location>
</feature>
<dbReference type="Pfam" id="PF07690">
    <property type="entry name" value="MFS_1"/>
    <property type="match status" value="1"/>
</dbReference>
<evidence type="ECO:0000313" key="7">
    <source>
        <dbReference type="EMBL" id="CBJ33719.1"/>
    </source>
</evidence>
<dbReference type="PANTHER" id="PTHR23121">
    <property type="entry name" value="SODIUM-DEPENDENT GLUCOSE TRANSPORTER 1"/>
    <property type="match status" value="1"/>
</dbReference>
<keyword evidence="3 5" id="KW-0472">Membrane</keyword>
<dbReference type="GO" id="GO:0022857">
    <property type="term" value="F:transmembrane transporter activity"/>
    <property type="evidence" value="ECO:0007669"/>
    <property type="project" value="InterPro"/>
</dbReference>
<name>D7G4N2_ECTSI</name>
<feature type="region of interest" description="Disordered" evidence="4">
    <location>
        <begin position="175"/>
        <end position="199"/>
    </location>
</feature>
<keyword evidence="2 5" id="KW-1133">Transmembrane helix</keyword>
<dbReference type="Gene3D" id="1.20.1250.20">
    <property type="entry name" value="MFS general substrate transporter like domains"/>
    <property type="match status" value="2"/>
</dbReference>
<dbReference type="EMBL" id="FN649760">
    <property type="protein sequence ID" value="CBJ33719.1"/>
    <property type="molecule type" value="Genomic_DNA"/>
</dbReference>
<evidence type="ECO:0000313" key="8">
    <source>
        <dbReference type="Proteomes" id="UP000002630"/>
    </source>
</evidence>
<dbReference type="OrthoDB" id="6365769at2759"/>
<feature type="transmembrane region" description="Helical" evidence="5">
    <location>
        <begin position="39"/>
        <end position="58"/>
    </location>
</feature>
<feature type="transmembrane region" description="Helical" evidence="5">
    <location>
        <begin position="253"/>
        <end position="271"/>
    </location>
</feature>
<feature type="transmembrane region" description="Helical" evidence="5">
    <location>
        <begin position="309"/>
        <end position="330"/>
    </location>
</feature>
<keyword evidence="8" id="KW-1185">Reference proteome</keyword>
<proteinExistence type="predicted"/>
<accession>D7G4N2</accession>
<dbReference type="PANTHER" id="PTHR23121:SF9">
    <property type="entry name" value="SODIUM-DEPENDENT GLUCOSE TRANSPORTER 1"/>
    <property type="match status" value="1"/>
</dbReference>
<feature type="transmembrane region" description="Helical" evidence="5">
    <location>
        <begin position="148"/>
        <end position="168"/>
    </location>
</feature>
<evidence type="ECO:0000256" key="1">
    <source>
        <dbReference type="ARBA" id="ARBA00022692"/>
    </source>
</evidence>
<evidence type="ECO:0000256" key="2">
    <source>
        <dbReference type="ARBA" id="ARBA00022989"/>
    </source>
</evidence>
<keyword evidence="6" id="KW-0732">Signal</keyword>
<evidence type="ECO:0000256" key="4">
    <source>
        <dbReference type="SAM" id="MobiDB-lite"/>
    </source>
</evidence>
<evidence type="ECO:0000256" key="3">
    <source>
        <dbReference type="ARBA" id="ARBA00023136"/>
    </source>
</evidence>
<feature type="transmembrane region" description="Helical" evidence="5">
    <location>
        <begin position="65"/>
        <end position="83"/>
    </location>
</feature>
<protein>
    <submittedName>
        <fullName evidence="7">Similar to sodium-dependent glucose transporter 1</fullName>
    </submittedName>
</protein>
<feature type="transmembrane region" description="Helical" evidence="5">
    <location>
        <begin position="122"/>
        <end position="142"/>
    </location>
</feature>
<gene>
    <name evidence="7" type="ORF">Esi_0570_0008</name>
</gene>
<keyword evidence="7" id="KW-0762">Sugar transport</keyword>
<keyword evidence="1 5" id="KW-0812">Transmembrane</keyword>
<feature type="transmembrane region" description="Helical" evidence="5">
    <location>
        <begin position="216"/>
        <end position="238"/>
    </location>
</feature>
<dbReference type="InterPro" id="IPR036259">
    <property type="entry name" value="MFS_trans_sf"/>
</dbReference>
<sequence length="424" mass="46255">MGYMLAFGVCGMVLGALVLTLDDLANNCGKTAIDVRPVLIARGVGAVLGTAASSKLYLWVPSNKMMSVFLLLVMVVLVYMPFITSVYPLYVAFLLLGLFTAITDTGCQIMTRKLHGAEAGPWMGANALAFGLSGVIVPLIGYLTGSLFVVYVTLSVVSCVTAVFLTILPTPGRNNRLHEGERQPIPAQRAGDGGGSREESQASACKLTTFFLKYKIEFHISGMLFWLFSGEVGAAGYLKRYVDETEVIGESHAELLVVVLWMAIIIGRLAGIQDQRHLTLSRLYRHSTILFLGGTTAATAILVFQNSAFVLWTGIAAYGLCDGPTVGYCYDLNNRMATPSEMGTSVAMLGQNFGASIAPYVISWVWDYTDWPQILILVILLSHLLPYPFMLNAKRIDEANKRRLRQETISSGPYETRLAPSFFL</sequence>
<dbReference type="InParanoid" id="D7G4N2"/>
<evidence type="ECO:0000256" key="5">
    <source>
        <dbReference type="SAM" id="Phobius"/>
    </source>
</evidence>
<feature type="transmembrane region" description="Helical" evidence="5">
    <location>
        <begin position="283"/>
        <end position="303"/>
    </location>
</feature>
<dbReference type="AlphaFoldDB" id="D7G4N2"/>
<feature type="signal peptide" evidence="6">
    <location>
        <begin position="1"/>
        <end position="15"/>
    </location>
</feature>
<dbReference type="SUPFAM" id="SSF103473">
    <property type="entry name" value="MFS general substrate transporter"/>
    <property type="match status" value="1"/>
</dbReference>
<keyword evidence="7" id="KW-0813">Transport</keyword>
<feature type="transmembrane region" description="Helical" evidence="5">
    <location>
        <begin position="342"/>
        <end position="362"/>
    </location>
</feature>
<feature type="transmembrane region" description="Helical" evidence="5">
    <location>
        <begin position="374"/>
        <end position="393"/>
    </location>
</feature>
<evidence type="ECO:0000256" key="6">
    <source>
        <dbReference type="SAM" id="SignalP"/>
    </source>
</evidence>
<organism evidence="7 8">
    <name type="scientific">Ectocarpus siliculosus</name>
    <name type="common">Brown alga</name>
    <name type="synonym">Conferva siliculosa</name>
    <dbReference type="NCBI Taxonomy" id="2880"/>
    <lineage>
        <taxon>Eukaryota</taxon>
        <taxon>Sar</taxon>
        <taxon>Stramenopiles</taxon>
        <taxon>Ochrophyta</taxon>
        <taxon>PX clade</taxon>
        <taxon>Phaeophyceae</taxon>
        <taxon>Ectocarpales</taxon>
        <taxon>Ectocarpaceae</taxon>
        <taxon>Ectocarpus</taxon>
    </lineage>
</organism>
<dbReference type="InterPro" id="IPR011701">
    <property type="entry name" value="MFS"/>
</dbReference>
<dbReference type="Proteomes" id="UP000002630">
    <property type="component" value="Unassembled WGS sequence"/>
</dbReference>
<reference evidence="7 8" key="1">
    <citation type="journal article" date="2010" name="Nature">
        <title>The Ectocarpus genome and the independent evolution of multicellularity in brown algae.</title>
        <authorList>
            <person name="Cock J.M."/>
            <person name="Sterck L."/>
            <person name="Rouze P."/>
            <person name="Scornet D."/>
            <person name="Allen A.E."/>
            <person name="Amoutzias G."/>
            <person name="Anthouard V."/>
            <person name="Artiguenave F."/>
            <person name="Aury J.M."/>
            <person name="Badger J.H."/>
            <person name="Beszteri B."/>
            <person name="Billiau K."/>
            <person name="Bonnet E."/>
            <person name="Bothwell J.H."/>
            <person name="Bowler C."/>
            <person name="Boyen C."/>
            <person name="Brownlee C."/>
            <person name="Carrano C.J."/>
            <person name="Charrier B."/>
            <person name="Cho G.Y."/>
            <person name="Coelho S.M."/>
            <person name="Collen J."/>
            <person name="Corre E."/>
            <person name="Da Silva C."/>
            <person name="Delage L."/>
            <person name="Delaroque N."/>
            <person name="Dittami S.M."/>
            <person name="Doulbeau S."/>
            <person name="Elias M."/>
            <person name="Farnham G."/>
            <person name="Gachon C.M."/>
            <person name="Gschloessl B."/>
            <person name="Heesch S."/>
            <person name="Jabbari K."/>
            <person name="Jubin C."/>
            <person name="Kawai H."/>
            <person name="Kimura K."/>
            <person name="Kloareg B."/>
            <person name="Kupper F.C."/>
            <person name="Lang D."/>
            <person name="Le Bail A."/>
            <person name="Leblanc C."/>
            <person name="Lerouge P."/>
            <person name="Lohr M."/>
            <person name="Lopez P.J."/>
            <person name="Martens C."/>
            <person name="Maumus F."/>
            <person name="Michel G."/>
            <person name="Miranda-Saavedra D."/>
            <person name="Morales J."/>
            <person name="Moreau H."/>
            <person name="Motomura T."/>
            <person name="Nagasato C."/>
            <person name="Napoli C.A."/>
            <person name="Nelson D.R."/>
            <person name="Nyvall-Collen P."/>
            <person name="Peters A.F."/>
            <person name="Pommier C."/>
            <person name="Potin P."/>
            <person name="Poulain J."/>
            <person name="Quesneville H."/>
            <person name="Read B."/>
            <person name="Rensing S.A."/>
            <person name="Ritter A."/>
            <person name="Rousvoal S."/>
            <person name="Samanta M."/>
            <person name="Samson G."/>
            <person name="Schroeder D.C."/>
            <person name="Segurens B."/>
            <person name="Strittmatter M."/>
            <person name="Tonon T."/>
            <person name="Tregear J.W."/>
            <person name="Valentin K."/>
            <person name="von Dassow P."/>
            <person name="Yamagishi T."/>
            <person name="Van de Peer Y."/>
            <person name="Wincker P."/>
        </authorList>
    </citation>
    <scope>NUCLEOTIDE SEQUENCE [LARGE SCALE GENOMIC DNA]</scope>
    <source>
        <strain evidence="8">Ec32 / CCAP1310/4</strain>
    </source>
</reference>